<dbReference type="PANTHER" id="PTHR46148:SF52">
    <property type="entry name" value="OS04G0603800 PROTEIN"/>
    <property type="match status" value="1"/>
</dbReference>
<dbReference type="EMBL" id="LXQA010020801">
    <property type="protein sequence ID" value="MCH91620.1"/>
    <property type="molecule type" value="Genomic_DNA"/>
</dbReference>
<accession>A0A392MVQ8</accession>
<evidence type="ECO:0000313" key="3">
    <source>
        <dbReference type="Proteomes" id="UP000265520"/>
    </source>
</evidence>
<feature type="domain" description="Tf2-1-like SH3-like" evidence="1">
    <location>
        <begin position="39"/>
        <end position="102"/>
    </location>
</feature>
<name>A0A392MVQ8_9FABA</name>
<sequence length="222" mass="25397">MLAARQDMLQVLHRKLQKVQLVMKAIADKKRRFVEFKEGDFVYLKLRPYRQQSLTQTSYSKLSKRFYGPYKILERIGVVAYKLELPPTSKLHPVFHCSLLKLHQGPLPSTPVELPPAHVDHRPLIEPLAILDSKMDSHTSPPTRFVLVQWRGLAPEDTSWENWLELKATYHLEDKVDFPGECIDSNTNVGLAKEGLATTNTEVGLAKRVSRPPAHLKDFVPK</sequence>
<evidence type="ECO:0000313" key="2">
    <source>
        <dbReference type="EMBL" id="MCH91620.1"/>
    </source>
</evidence>
<dbReference type="Proteomes" id="UP000265520">
    <property type="component" value="Unassembled WGS sequence"/>
</dbReference>
<proteinExistence type="predicted"/>
<evidence type="ECO:0000259" key="1">
    <source>
        <dbReference type="Pfam" id="PF24626"/>
    </source>
</evidence>
<dbReference type="Pfam" id="PF24626">
    <property type="entry name" value="SH3_Tf2-1"/>
    <property type="match status" value="1"/>
</dbReference>
<dbReference type="SUPFAM" id="SSF54160">
    <property type="entry name" value="Chromo domain-like"/>
    <property type="match status" value="1"/>
</dbReference>
<protein>
    <recommendedName>
        <fullName evidence="1">Tf2-1-like SH3-like domain-containing protein</fullName>
    </recommendedName>
</protein>
<dbReference type="AlphaFoldDB" id="A0A392MVQ8"/>
<dbReference type="InterPro" id="IPR016197">
    <property type="entry name" value="Chromo-like_dom_sf"/>
</dbReference>
<comment type="caution">
    <text evidence="2">The sequence shown here is derived from an EMBL/GenBank/DDBJ whole genome shotgun (WGS) entry which is preliminary data.</text>
</comment>
<reference evidence="2 3" key="1">
    <citation type="journal article" date="2018" name="Front. Plant Sci.">
        <title>Red Clover (Trifolium pratense) and Zigzag Clover (T. medium) - A Picture of Genomic Similarities and Differences.</title>
        <authorList>
            <person name="Dluhosova J."/>
            <person name="Istvanek J."/>
            <person name="Nedelnik J."/>
            <person name="Repkova J."/>
        </authorList>
    </citation>
    <scope>NUCLEOTIDE SEQUENCE [LARGE SCALE GENOMIC DNA]</scope>
    <source>
        <strain evidence="3">cv. 10/8</strain>
        <tissue evidence="2">Leaf</tissue>
    </source>
</reference>
<organism evidence="2 3">
    <name type="scientific">Trifolium medium</name>
    <dbReference type="NCBI Taxonomy" id="97028"/>
    <lineage>
        <taxon>Eukaryota</taxon>
        <taxon>Viridiplantae</taxon>
        <taxon>Streptophyta</taxon>
        <taxon>Embryophyta</taxon>
        <taxon>Tracheophyta</taxon>
        <taxon>Spermatophyta</taxon>
        <taxon>Magnoliopsida</taxon>
        <taxon>eudicotyledons</taxon>
        <taxon>Gunneridae</taxon>
        <taxon>Pentapetalae</taxon>
        <taxon>rosids</taxon>
        <taxon>fabids</taxon>
        <taxon>Fabales</taxon>
        <taxon>Fabaceae</taxon>
        <taxon>Papilionoideae</taxon>
        <taxon>50 kb inversion clade</taxon>
        <taxon>NPAAA clade</taxon>
        <taxon>Hologalegina</taxon>
        <taxon>IRL clade</taxon>
        <taxon>Trifolieae</taxon>
        <taxon>Trifolium</taxon>
    </lineage>
</organism>
<keyword evidence="3" id="KW-1185">Reference proteome</keyword>
<dbReference type="PANTHER" id="PTHR46148">
    <property type="entry name" value="CHROMO DOMAIN-CONTAINING PROTEIN"/>
    <property type="match status" value="1"/>
</dbReference>
<dbReference type="InterPro" id="IPR056924">
    <property type="entry name" value="SH3_Tf2-1"/>
</dbReference>